<accession>A0A1E3P8D5</accession>
<proteinExistence type="inferred from homology"/>
<dbReference type="Proteomes" id="UP000094112">
    <property type="component" value="Unassembled WGS sequence"/>
</dbReference>
<dbReference type="GO" id="GO:0044773">
    <property type="term" value="P:mitotic DNA damage checkpoint signaling"/>
    <property type="evidence" value="ECO:0007669"/>
    <property type="project" value="TreeGrafter"/>
</dbReference>
<sequence>MSNPFIKNPNASNQSLPGTSSANNNSPFAILGTGADIAAPRNAIGSTPQSGNISRAPSFNSPKMHYNPYGVNGPSSRTPSTYSTHTTMNGSDSGGDDEKKTLLPLPIHDPNDYLPEDLKQEFNSVNEEYQIPEKGSKKLGDGASSQVICVTDKKTHKLYAFKKFCLLHNEGAEEFYKRAMKEFVIAKRLSSNKHIVGTYYVLKAQTTVNITRGWGFILEYCKGGDLFSLIARTGWKQHPLAEKYCIFKQVAFAIKYMHSQGIVHRDLKPENVLINEDGCVKLTDFGVAEYGHEIPDDTSSPVKLLNSYVGSPPYVPPESMSCKTTSTTNGSNNYYDPFKLDLWALGMVLFCIAYQGTPFQSASSSDAQYRDFLVSYSTYLSSNPSFKYGDKNHGPGSEFRYAKDFHSTGAARVAWKLCDPDPKTRYTIDQLFKDPWFQ</sequence>
<keyword evidence="4" id="KW-0723">Serine/threonine-protein kinase</keyword>
<gene>
    <name evidence="7" type="ORF">WICANDRAFT_27415</name>
</gene>
<keyword evidence="4" id="KW-0808">Transferase</keyword>
<dbReference type="Gene3D" id="1.10.510.10">
    <property type="entry name" value="Transferase(Phosphotransferase) domain 1"/>
    <property type="match status" value="1"/>
</dbReference>
<feature type="domain" description="Protein kinase" evidence="6">
    <location>
        <begin position="133"/>
        <end position="437"/>
    </location>
</feature>
<feature type="compositionally biased region" description="Polar residues" evidence="5">
    <location>
        <begin position="73"/>
        <end position="91"/>
    </location>
</feature>
<feature type="binding site" evidence="3">
    <location>
        <position position="162"/>
    </location>
    <ligand>
        <name>ATP</name>
        <dbReference type="ChEBI" id="CHEBI:30616"/>
    </ligand>
</feature>
<dbReference type="PROSITE" id="PS50011">
    <property type="entry name" value="PROTEIN_KINASE_DOM"/>
    <property type="match status" value="1"/>
</dbReference>
<dbReference type="PROSITE" id="PS00107">
    <property type="entry name" value="PROTEIN_KINASE_ATP"/>
    <property type="match status" value="1"/>
</dbReference>
<evidence type="ECO:0000256" key="4">
    <source>
        <dbReference type="RuleBase" id="RU000304"/>
    </source>
</evidence>
<evidence type="ECO:0000256" key="2">
    <source>
        <dbReference type="ARBA" id="ARBA00022840"/>
    </source>
</evidence>
<dbReference type="GO" id="GO:0005634">
    <property type="term" value="C:nucleus"/>
    <property type="evidence" value="ECO:0007669"/>
    <property type="project" value="TreeGrafter"/>
</dbReference>
<feature type="compositionally biased region" description="Polar residues" evidence="5">
    <location>
        <begin position="44"/>
        <end position="61"/>
    </location>
</feature>
<dbReference type="Pfam" id="PF00069">
    <property type="entry name" value="Pkinase"/>
    <property type="match status" value="1"/>
</dbReference>
<dbReference type="SMART" id="SM00220">
    <property type="entry name" value="S_TKc"/>
    <property type="match status" value="1"/>
</dbReference>
<dbReference type="InterPro" id="IPR008271">
    <property type="entry name" value="Ser/Thr_kinase_AS"/>
</dbReference>
<name>A0A1E3P8D5_WICAA</name>
<dbReference type="STRING" id="683960.A0A1E3P8D5"/>
<dbReference type="EMBL" id="KV454208">
    <property type="protein sequence ID" value="ODQ61675.1"/>
    <property type="molecule type" value="Genomic_DNA"/>
</dbReference>
<dbReference type="RefSeq" id="XP_019040882.1">
    <property type="nucleotide sequence ID" value="XM_019181369.1"/>
</dbReference>
<evidence type="ECO:0000313" key="7">
    <source>
        <dbReference type="EMBL" id="ODQ61675.1"/>
    </source>
</evidence>
<keyword evidence="8" id="KW-1185">Reference proteome</keyword>
<keyword evidence="1 3" id="KW-0547">Nucleotide-binding</keyword>
<keyword evidence="4" id="KW-0418">Kinase</keyword>
<dbReference type="GO" id="GO:0005524">
    <property type="term" value="F:ATP binding"/>
    <property type="evidence" value="ECO:0007669"/>
    <property type="project" value="UniProtKB-UniRule"/>
</dbReference>
<dbReference type="OrthoDB" id="4062651at2759"/>
<dbReference type="InterPro" id="IPR000719">
    <property type="entry name" value="Prot_kinase_dom"/>
</dbReference>
<feature type="region of interest" description="Disordered" evidence="5">
    <location>
        <begin position="1"/>
        <end position="97"/>
    </location>
</feature>
<evidence type="ECO:0000256" key="1">
    <source>
        <dbReference type="ARBA" id="ARBA00022741"/>
    </source>
</evidence>
<evidence type="ECO:0000259" key="6">
    <source>
        <dbReference type="PROSITE" id="PS50011"/>
    </source>
</evidence>
<dbReference type="SUPFAM" id="SSF56112">
    <property type="entry name" value="Protein kinase-like (PK-like)"/>
    <property type="match status" value="1"/>
</dbReference>
<dbReference type="PROSITE" id="PS00108">
    <property type="entry name" value="PROTEIN_KINASE_ST"/>
    <property type="match status" value="1"/>
</dbReference>
<feature type="non-terminal residue" evidence="7">
    <location>
        <position position="438"/>
    </location>
</feature>
<dbReference type="GO" id="GO:0004674">
    <property type="term" value="F:protein serine/threonine kinase activity"/>
    <property type="evidence" value="ECO:0007669"/>
    <property type="project" value="UniProtKB-KW"/>
</dbReference>
<dbReference type="AlphaFoldDB" id="A0A1E3P8D5"/>
<dbReference type="PANTHER" id="PTHR44167">
    <property type="entry name" value="OVARIAN-SPECIFIC SERINE/THREONINE-PROTEIN KINASE LOK-RELATED"/>
    <property type="match status" value="1"/>
</dbReference>
<evidence type="ECO:0000256" key="3">
    <source>
        <dbReference type="PROSITE-ProRule" id="PRU10141"/>
    </source>
</evidence>
<comment type="similarity">
    <text evidence="4">Belongs to the protein kinase superfamily.</text>
</comment>
<reference evidence="7 8" key="1">
    <citation type="journal article" date="2016" name="Proc. Natl. Acad. Sci. U.S.A.">
        <title>Comparative genomics of biotechnologically important yeasts.</title>
        <authorList>
            <person name="Riley R."/>
            <person name="Haridas S."/>
            <person name="Wolfe K.H."/>
            <person name="Lopes M.R."/>
            <person name="Hittinger C.T."/>
            <person name="Goeker M."/>
            <person name="Salamov A.A."/>
            <person name="Wisecaver J.H."/>
            <person name="Long T.M."/>
            <person name="Calvey C.H."/>
            <person name="Aerts A.L."/>
            <person name="Barry K.W."/>
            <person name="Choi C."/>
            <person name="Clum A."/>
            <person name="Coughlan A.Y."/>
            <person name="Deshpande S."/>
            <person name="Douglass A.P."/>
            <person name="Hanson S.J."/>
            <person name="Klenk H.-P."/>
            <person name="LaButti K.M."/>
            <person name="Lapidus A."/>
            <person name="Lindquist E.A."/>
            <person name="Lipzen A.M."/>
            <person name="Meier-Kolthoff J.P."/>
            <person name="Ohm R.A."/>
            <person name="Otillar R.P."/>
            <person name="Pangilinan J.L."/>
            <person name="Peng Y."/>
            <person name="Rokas A."/>
            <person name="Rosa C.A."/>
            <person name="Scheuner C."/>
            <person name="Sibirny A.A."/>
            <person name="Slot J.C."/>
            <person name="Stielow J.B."/>
            <person name="Sun H."/>
            <person name="Kurtzman C.P."/>
            <person name="Blackwell M."/>
            <person name="Grigoriev I.V."/>
            <person name="Jeffries T.W."/>
        </authorList>
    </citation>
    <scope>NUCLEOTIDE SEQUENCE [LARGE SCALE GENOMIC DNA]</scope>
    <source>
        <strain evidence="8">ATCC 58044 / CBS 1984 / NCYC 433 / NRRL Y-366-8</strain>
    </source>
</reference>
<feature type="compositionally biased region" description="Polar residues" evidence="5">
    <location>
        <begin position="1"/>
        <end position="27"/>
    </location>
</feature>
<evidence type="ECO:0000313" key="8">
    <source>
        <dbReference type="Proteomes" id="UP000094112"/>
    </source>
</evidence>
<organism evidence="7 8">
    <name type="scientific">Wickerhamomyces anomalus (strain ATCC 58044 / CBS 1984 / NCYC 433 / NRRL Y-366-8)</name>
    <name type="common">Yeast</name>
    <name type="synonym">Hansenula anomala</name>
    <dbReference type="NCBI Taxonomy" id="683960"/>
    <lineage>
        <taxon>Eukaryota</taxon>
        <taxon>Fungi</taxon>
        <taxon>Dikarya</taxon>
        <taxon>Ascomycota</taxon>
        <taxon>Saccharomycotina</taxon>
        <taxon>Saccharomycetes</taxon>
        <taxon>Phaffomycetales</taxon>
        <taxon>Wickerhamomycetaceae</taxon>
        <taxon>Wickerhamomyces</taxon>
    </lineage>
</organism>
<evidence type="ECO:0000256" key="5">
    <source>
        <dbReference type="SAM" id="MobiDB-lite"/>
    </source>
</evidence>
<protein>
    <recommendedName>
        <fullName evidence="6">Protein kinase domain-containing protein</fullName>
    </recommendedName>
</protein>
<keyword evidence="2 3" id="KW-0067">ATP-binding</keyword>
<dbReference type="InterPro" id="IPR011009">
    <property type="entry name" value="Kinase-like_dom_sf"/>
</dbReference>
<dbReference type="PANTHER" id="PTHR44167:SF30">
    <property type="entry name" value="PHOSPHORYLASE KINASE"/>
    <property type="match status" value="1"/>
</dbReference>
<dbReference type="GeneID" id="30198615"/>
<dbReference type="InterPro" id="IPR017441">
    <property type="entry name" value="Protein_kinase_ATP_BS"/>
</dbReference>